<evidence type="ECO:0000256" key="1">
    <source>
        <dbReference type="SAM" id="MobiDB-lite"/>
    </source>
</evidence>
<dbReference type="EMBL" id="EU770222">
    <property type="protein sequence ID" value="ACF05106.1"/>
    <property type="molecule type" value="Genomic_DNA"/>
</dbReference>
<dbReference type="Proteomes" id="UP000000621">
    <property type="component" value="Segment"/>
</dbReference>
<protein>
    <submittedName>
        <fullName evidence="2">Uncharacterized protein</fullName>
    </submittedName>
</protein>
<dbReference type="RefSeq" id="YP_002003367.1">
    <property type="nucleotide sequence ID" value="NC_011039.1"/>
</dbReference>
<sequence>MASFRPKRRKIFRVRTQVFAGKRTRIGLVTPGIKRARRSRGQKAGPVQTAQPSPVL</sequence>
<evidence type="ECO:0000313" key="2">
    <source>
        <dbReference type="EMBL" id="ACF05106.1"/>
    </source>
</evidence>
<proteinExistence type="predicted"/>
<organism evidence="2 3">
    <name type="scientific">Mycobacterium phage Predator</name>
    <dbReference type="NCBI Taxonomy" id="543153"/>
    <lineage>
        <taxon>Viruses</taxon>
        <taxon>Duplodnaviria</taxon>
        <taxon>Heunggongvirae</taxon>
        <taxon>Uroviricota</taxon>
        <taxon>Caudoviricetes</taxon>
        <taxon>Predatorvirus</taxon>
        <taxon>Predatorvirus predator</taxon>
    </lineage>
</organism>
<feature type="region of interest" description="Disordered" evidence="1">
    <location>
        <begin position="32"/>
        <end position="56"/>
    </location>
</feature>
<name>B3VM36_9CAUD</name>
<accession>B3VM36</accession>
<keyword evidence="3" id="KW-1185">Reference proteome</keyword>
<reference evidence="2 3" key="1">
    <citation type="submission" date="2008-05" db="EMBL/GenBank/DDBJ databases">
        <authorList>
            <person name="Weber R.J."/>
            <person name="Jacobs-Sera D."/>
            <person name="Houtz J."/>
            <person name="Hendrix R.W."/>
            <person name="Hatfull G.H."/>
        </authorList>
    </citation>
    <scope>NUCLEOTIDE SEQUENCE [LARGE SCALE GENOMIC DNA]</scope>
</reference>
<dbReference type="KEGG" id="vg:6450101"/>
<gene>
    <name evidence="2" type="ORF">PREDATOR_9</name>
</gene>
<evidence type="ECO:0000313" key="3">
    <source>
        <dbReference type="Proteomes" id="UP000000621"/>
    </source>
</evidence>